<reference evidence="3" key="1">
    <citation type="journal article" date="2020" name="Stud. Mycol.">
        <title>101 Dothideomycetes genomes: a test case for predicting lifestyles and emergence of pathogens.</title>
        <authorList>
            <person name="Haridas S."/>
            <person name="Albert R."/>
            <person name="Binder M."/>
            <person name="Bloem J."/>
            <person name="Labutti K."/>
            <person name="Salamov A."/>
            <person name="Andreopoulos B."/>
            <person name="Baker S."/>
            <person name="Barry K."/>
            <person name="Bills G."/>
            <person name="Bluhm B."/>
            <person name="Cannon C."/>
            <person name="Castanera R."/>
            <person name="Culley D."/>
            <person name="Daum C."/>
            <person name="Ezra D."/>
            <person name="Gonzalez J."/>
            <person name="Henrissat B."/>
            <person name="Kuo A."/>
            <person name="Liang C."/>
            <person name="Lipzen A."/>
            <person name="Lutzoni F."/>
            <person name="Magnuson J."/>
            <person name="Mondo S."/>
            <person name="Nolan M."/>
            <person name="Ohm R."/>
            <person name="Pangilinan J."/>
            <person name="Park H.-J."/>
            <person name="Ramirez L."/>
            <person name="Alfaro M."/>
            <person name="Sun H."/>
            <person name="Tritt A."/>
            <person name="Yoshinaga Y."/>
            <person name="Zwiers L.-H."/>
            <person name="Turgeon B."/>
            <person name="Goodwin S."/>
            <person name="Spatafora J."/>
            <person name="Crous P."/>
            <person name="Grigoriev I."/>
        </authorList>
    </citation>
    <scope>NUCLEOTIDE SEQUENCE</scope>
    <source>
        <strain evidence="3">CBS 115976</strain>
    </source>
</reference>
<sequence>MHFNQTFVVLVSLARAVTVVATPIARDDGYASQDSLIDLEETESIDIPLPSQPQTRPSIRHSLSPYRPPPPSDCEQEDNLTPWGTVKTCGPPPLPKGWPYQPGSQPPDLNKPLNHLTVITAADVTWCRPWPSIHPLTNNALHLYKWTELNLTCWVNTDMRPRNYNSGRQEHSDIWVKTGSQGCYINENDFGLPNIRFDQILRACQPPGAHPLEPNPGGRPTASPYANQTAKPSQATPKTTSIPLWTTASPKAQPTIILPDPKSSEAMTTIVITLTVPVSPKPATIATASPLPLSMAPNPVPAPVSSIPNAVPAPIPTSAASSIPIPLATSAASSIPAPLPTAQVITLASSAASAAPAPIPTPKPNVLPPSVTPLSSEPATAIIAGPIASGLSSLSSSLVASLAESISAAALANASPAASATGYVFKPINGALLAPWVQSFSTHVVPQATTARIPLQSGSSV</sequence>
<organism evidence="3 4">
    <name type="scientific">Microthyrium microscopicum</name>
    <dbReference type="NCBI Taxonomy" id="703497"/>
    <lineage>
        <taxon>Eukaryota</taxon>
        <taxon>Fungi</taxon>
        <taxon>Dikarya</taxon>
        <taxon>Ascomycota</taxon>
        <taxon>Pezizomycotina</taxon>
        <taxon>Dothideomycetes</taxon>
        <taxon>Dothideomycetes incertae sedis</taxon>
        <taxon>Microthyriales</taxon>
        <taxon>Microthyriaceae</taxon>
        <taxon>Microthyrium</taxon>
    </lineage>
</organism>
<accession>A0A6A6UAY1</accession>
<dbReference type="Proteomes" id="UP000799302">
    <property type="component" value="Unassembled WGS sequence"/>
</dbReference>
<feature type="chain" id="PRO_5025465703" evidence="2">
    <location>
        <begin position="22"/>
        <end position="461"/>
    </location>
</feature>
<dbReference type="EMBL" id="MU004235">
    <property type="protein sequence ID" value="KAF2669405.1"/>
    <property type="molecule type" value="Genomic_DNA"/>
</dbReference>
<feature type="signal peptide" evidence="2">
    <location>
        <begin position="1"/>
        <end position="21"/>
    </location>
</feature>
<protein>
    <submittedName>
        <fullName evidence="3">Uncharacterized protein</fullName>
    </submittedName>
</protein>
<gene>
    <name evidence="3" type="ORF">BT63DRAFT_413840</name>
</gene>
<evidence type="ECO:0000256" key="1">
    <source>
        <dbReference type="SAM" id="MobiDB-lite"/>
    </source>
</evidence>
<feature type="region of interest" description="Disordered" evidence="1">
    <location>
        <begin position="42"/>
        <end position="78"/>
    </location>
</feature>
<keyword evidence="2" id="KW-0732">Signal</keyword>
<keyword evidence="4" id="KW-1185">Reference proteome</keyword>
<feature type="region of interest" description="Disordered" evidence="1">
    <location>
        <begin position="206"/>
        <end position="245"/>
    </location>
</feature>
<proteinExistence type="predicted"/>
<dbReference type="AlphaFoldDB" id="A0A6A6UAY1"/>
<dbReference type="OrthoDB" id="10638101at2759"/>
<name>A0A6A6UAY1_9PEZI</name>
<evidence type="ECO:0000256" key="2">
    <source>
        <dbReference type="SAM" id="SignalP"/>
    </source>
</evidence>
<evidence type="ECO:0000313" key="3">
    <source>
        <dbReference type="EMBL" id="KAF2669405.1"/>
    </source>
</evidence>
<feature type="compositionally biased region" description="Polar residues" evidence="1">
    <location>
        <begin position="224"/>
        <end position="245"/>
    </location>
</feature>
<evidence type="ECO:0000313" key="4">
    <source>
        <dbReference type="Proteomes" id="UP000799302"/>
    </source>
</evidence>